<evidence type="ECO:0000256" key="3">
    <source>
        <dbReference type="SAM" id="MobiDB-lite"/>
    </source>
</evidence>
<keyword evidence="1" id="KW-0862">Zinc</keyword>
<dbReference type="SUPFAM" id="SSF50952">
    <property type="entry name" value="Soluble quinoprotein glucose dehydrogenase"/>
    <property type="match status" value="1"/>
</dbReference>
<organism evidence="5 6">
    <name type="scientific">Mytilus galloprovincialis</name>
    <name type="common">Mediterranean mussel</name>
    <dbReference type="NCBI Taxonomy" id="29158"/>
    <lineage>
        <taxon>Eukaryota</taxon>
        <taxon>Metazoa</taxon>
        <taxon>Spiralia</taxon>
        <taxon>Lophotrochozoa</taxon>
        <taxon>Mollusca</taxon>
        <taxon>Bivalvia</taxon>
        <taxon>Autobranchia</taxon>
        <taxon>Pteriomorphia</taxon>
        <taxon>Mytilida</taxon>
        <taxon>Mytiloidea</taxon>
        <taxon>Mytilidae</taxon>
        <taxon>Mytilinae</taxon>
        <taxon>Mytilus</taxon>
    </lineage>
</organism>
<dbReference type="GO" id="GO:0061630">
    <property type="term" value="F:ubiquitin protein ligase activity"/>
    <property type="evidence" value="ECO:0007669"/>
    <property type="project" value="TreeGrafter"/>
</dbReference>
<dbReference type="PANTHER" id="PTHR25462:SF299">
    <property type="entry name" value="E3 UBIQUITIN-PROTEIN LIGASE TRIM56"/>
    <property type="match status" value="1"/>
</dbReference>
<feature type="domain" description="B box-type" evidence="4">
    <location>
        <begin position="3"/>
        <end position="53"/>
    </location>
</feature>
<evidence type="ECO:0000259" key="4">
    <source>
        <dbReference type="PROSITE" id="PS50119"/>
    </source>
</evidence>
<protein>
    <recommendedName>
        <fullName evidence="4">B box-type domain-containing protein</fullName>
    </recommendedName>
</protein>
<dbReference type="PANTHER" id="PTHR25462">
    <property type="entry name" value="BONUS, ISOFORM C-RELATED"/>
    <property type="match status" value="1"/>
</dbReference>
<evidence type="ECO:0000313" key="5">
    <source>
        <dbReference type="EMBL" id="VDI28388.1"/>
    </source>
</evidence>
<proteinExistence type="predicted"/>
<evidence type="ECO:0000256" key="2">
    <source>
        <dbReference type="SAM" id="Coils"/>
    </source>
</evidence>
<evidence type="ECO:0000313" key="6">
    <source>
        <dbReference type="Proteomes" id="UP000596742"/>
    </source>
</evidence>
<feature type="coiled-coil region" evidence="2">
    <location>
        <begin position="117"/>
        <end position="180"/>
    </location>
</feature>
<dbReference type="OrthoDB" id="10375049at2759"/>
<dbReference type="Gene3D" id="3.30.160.60">
    <property type="entry name" value="Classic Zinc Finger"/>
    <property type="match status" value="1"/>
</dbReference>
<dbReference type="GO" id="GO:0008270">
    <property type="term" value="F:zinc ion binding"/>
    <property type="evidence" value="ECO:0007669"/>
    <property type="project" value="UniProtKB-KW"/>
</dbReference>
<dbReference type="Proteomes" id="UP000596742">
    <property type="component" value="Unassembled WGS sequence"/>
</dbReference>
<dbReference type="InterPro" id="IPR000315">
    <property type="entry name" value="Znf_B-box"/>
</dbReference>
<sequence length="1037" mass="120028">MATNTSICGICSLRQITQTSYHWCPQCEEALCNECRDHHKLLKVTRSHELIPISDYKSIPSFITDLQQSCTYHDEQYQQYCVDHALAICFKCITDHRTCHVTTLEKVINNVKTSEQFLDLESRLGDLLQNIDQIKKNRNSNVTKIEETKTRLVKEIRQKRAEINKRLDNLEKQIIKDLDEKADQNCKSIQKVLSAVKEKEIIISKCQANFQKMKQYASDLQTFLVMNEIEVKVYENEQYLQSLKEANSLVQLDLAWKVDSVLEHISNSLKNFGSIEMRTQTSSLEFIRSKNKQAQLQVVSMKKTIDDVKLILQMKITTDGKIVRGCCMSKEGDLLFTDHCEKKSRTVFESDNKHDKLKYKIKGFDVTMVDEKTVAITSGESRMKDGIDIIDIKNQRKIKFIELPGRTYGITRDHDSLYVCVEGRVILTTAWTSTLPPTPPLWDEPCFLHNVIESTFDRTVNYTLQNGEQEYCDNMYGIHTEGWYKFSGNEDVLTKPPKPRQCGSATPIWFDGQYPTRYAEVLTVTACMVGNDTDCEHNWNVSVMHCGEYNVAYYGSPQYHANTGCGRYCMEYTNDPCSNYSVIDYDFTRHQDYYDDTYMHNCDYQWPKGWYYFEGGFNLSTTPAKSGQCGSYNPIWINETIDQTVDTDMVYLRACESYSYQCGYTWSIPMMKCGSRNIMYLRQKGMCGRYCLESRNSSDVTPTPSYVWDEPCHWHNVITSQFERSVNYTLQSGEYGECYDMEIYMEGWYKFSGNERIPTYPPKSGQCGSSSPIWLDGTYPTTYGEISSLTACMVGNDTECGNSWNVSVMHCDGYNVAHLKSAYYMTDCGRYCMDYTNDPCSNYSVIEYDFTRHQDYFDHSYNCDDFWTGGWYYFEGGYNLSTTPAKSGQCGSYHPIWINETIEQTVDTDLVYLRACEGYSGKCDYTWSIPTMQCGSRNIMYLRQKGMCGRYCLEPRNSSEVSTTPSYVWDEPCHWHYVITSKFDRSVKFTLQSGEYEDCYDWDIHMEGWYKFSGNESSPTHPPKQGQCGSSRPIWLD</sequence>
<dbReference type="GO" id="GO:0005654">
    <property type="term" value="C:nucleoplasm"/>
    <property type="evidence" value="ECO:0007669"/>
    <property type="project" value="TreeGrafter"/>
</dbReference>
<evidence type="ECO:0000256" key="1">
    <source>
        <dbReference type="PROSITE-ProRule" id="PRU00024"/>
    </source>
</evidence>
<dbReference type="InterPro" id="IPR011041">
    <property type="entry name" value="Quinoprot_gluc/sorb_DH_b-prop"/>
</dbReference>
<comment type="caution">
    <text evidence="5">The sequence shown here is derived from an EMBL/GenBank/DDBJ whole genome shotgun (WGS) entry which is preliminary data.</text>
</comment>
<feature type="non-terminal residue" evidence="5">
    <location>
        <position position="1"/>
    </location>
</feature>
<dbReference type="SUPFAM" id="SSF57845">
    <property type="entry name" value="B-box zinc-binding domain"/>
    <property type="match status" value="1"/>
</dbReference>
<reference evidence="5" key="1">
    <citation type="submission" date="2018-11" db="EMBL/GenBank/DDBJ databases">
        <authorList>
            <person name="Alioto T."/>
            <person name="Alioto T."/>
        </authorList>
    </citation>
    <scope>NUCLEOTIDE SEQUENCE</scope>
</reference>
<keyword evidence="6" id="KW-1185">Reference proteome</keyword>
<keyword evidence="1" id="KW-0863">Zinc-finger</keyword>
<dbReference type="InterPro" id="IPR047153">
    <property type="entry name" value="TRIM45/56/19-like"/>
</dbReference>
<dbReference type="PROSITE" id="PS50119">
    <property type="entry name" value="ZF_BBOX"/>
    <property type="match status" value="1"/>
</dbReference>
<keyword evidence="1" id="KW-0479">Metal-binding</keyword>
<accession>A0A8B6E387</accession>
<gene>
    <name evidence="5" type="ORF">MGAL_10B004291</name>
</gene>
<keyword evidence="2" id="KW-0175">Coiled coil</keyword>
<dbReference type="GO" id="GO:0060340">
    <property type="term" value="P:positive regulation of type I interferon-mediated signaling pathway"/>
    <property type="evidence" value="ECO:0007669"/>
    <property type="project" value="TreeGrafter"/>
</dbReference>
<name>A0A8B6E387_MYTGA</name>
<feature type="region of interest" description="Disordered" evidence="3">
    <location>
        <begin position="1016"/>
        <end position="1037"/>
    </location>
</feature>
<dbReference type="CDD" id="cd19757">
    <property type="entry name" value="Bbox1"/>
    <property type="match status" value="1"/>
</dbReference>
<dbReference type="GO" id="GO:0045087">
    <property type="term" value="P:innate immune response"/>
    <property type="evidence" value="ECO:0007669"/>
    <property type="project" value="TreeGrafter"/>
</dbReference>
<dbReference type="EMBL" id="UYJE01004482">
    <property type="protein sequence ID" value="VDI28388.1"/>
    <property type="molecule type" value="Genomic_DNA"/>
</dbReference>
<dbReference type="AlphaFoldDB" id="A0A8B6E387"/>